<keyword evidence="10" id="KW-1185">Reference proteome</keyword>
<keyword evidence="5 6" id="KW-0653">Protein transport</keyword>
<evidence type="ECO:0000256" key="5">
    <source>
        <dbReference type="ARBA" id="ARBA00022927"/>
    </source>
</evidence>
<evidence type="ECO:0000256" key="4">
    <source>
        <dbReference type="ARBA" id="ARBA00022753"/>
    </source>
</evidence>
<dbReference type="PROSITE" id="PS51314">
    <property type="entry name" value="VPS37_C"/>
    <property type="match status" value="1"/>
</dbReference>
<evidence type="ECO:0000256" key="7">
    <source>
        <dbReference type="SAM" id="Coils"/>
    </source>
</evidence>
<dbReference type="SUPFAM" id="SSF140111">
    <property type="entry name" value="Endosomal sorting complex assembly domain"/>
    <property type="match status" value="1"/>
</dbReference>
<proteinExistence type="inferred from homology"/>
<gene>
    <name evidence="9" type="ORF">HG537_0H01400</name>
</gene>
<keyword evidence="3 6" id="KW-0813">Transport</keyword>
<dbReference type="EMBL" id="CP059274">
    <property type="protein sequence ID" value="QLQ82378.1"/>
    <property type="molecule type" value="Genomic_DNA"/>
</dbReference>
<evidence type="ECO:0000313" key="9">
    <source>
        <dbReference type="EMBL" id="QLQ82378.1"/>
    </source>
</evidence>
<name>A0A7H9HXB5_9SACH</name>
<evidence type="ECO:0000256" key="1">
    <source>
        <dbReference type="ARBA" id="ARBA00004177"/>
    </source>
</evidence>
<dbReference type="GO" id="GO:0072666">
    <property type="term" value="P:establishment of protein localization to vacuole"/>
    <property type="evidence" value="ECO:0007669"/>
    <property type="project" value="UniProtKB-ARBA"/>
</dbReference>
<dbReference type="GO" id="GO:0006886">
    <property type="term" value="P:intracellular protein transport"/>
    <property type="evidence" value="ECO:0007669"/>
    <property type="project" value="UniProtKB-ARBA"/>
</dbReference>
<dbReference type="InterPro" id="IPR037202">
    <property type="entry name" value="ESCRT_assembly_dom"/>
</dbReference>
<dbReference type="InterPro" id="IPR029012">
    <property type="entry name" value="Helix_hairpin_bin_sf"/>
</dbReference>
<dbReference type="GO" id="GO:0043162">
    <property type="term" value="P:ubiquitin-dependent protein catabolic process via the multivesicular body sorting pathway"/>
    <property type="evidence" value="ECO:0007669"/>
    <property type="project" value="UniProtKB-ARBA"/>
</dbReference>
<reference evidence="9 10" key="1">
    <citation type="submission" date="2020-06" db="EMBL/GenBank/DDBJ databases">
        <title>The yeast mating-type switching endonuclease HO is a domesticated member of an unorthodox homing genetic element family.</title>
        <authorList>
            <person name="Coughlan A.Y."/>
            <person name="Lombardi L."/>
            <person name="Braun-Galleani S."/>
            <person name="Martos A.R."/>
            <person name="Galeote V."/>
            <person name="Bigey F."/>
            <person name="Dequin S."/>
            <person name="Byrne K.P."/>
            <person name="Wolfe K.H."/>
        </authorList>
    </citation>
    <scope>NUCLEOTIDE SEQUENCE [LARGE SCALE GENOMIC DNA]</scope>
    <source>
        <strain evidence="9 10">CBS2947</strain>
    </source>
</reference>
<dbReference type="AlphaFoldDB" id="A0A7H9HXB5"/>
<dbReference type="GO" id="GO:0000813">
    <property type="term" value="C:ESCRT I complex"/>
    <property type="evidence" value="ECO:0007669"/>
    <property type="project" value="UniProtKB-ARBA"/>
</dbReference>
<evidence type="ECO:0000313" key="10">
    <source>
        <dbReference type="Proteomes" id="UP000510647"/>
    </source>
</evidence>
<keyword evidence="4" id="KW-0967">Endosome</keyword>
<dbReference type="Proteomes" id="UP000510647">
    <property type="component" value="Chromosome 8"/>
</dbReference>
<organism evidence="9 10">
    <name type="scientific">Torulaspora globosa</name>
    <dbReference type="NCBI Taxonomy" id="48254"/>
    <lineage>
        <taxon>Eukaryota</taxon>
        <taxon>Fungi</taxon>
        <taxon>Dikarya</taxon>
        <taxon>Ascomycota</taxon>
        <taxon>Saccharomycotina</taxon>
        <taxon>Saccharomycetes</taxon>
        <taxon>Saccharomycetales</taxon>
        <taxon>Saccharomycetaceae</taxon>
        <taxon>Torulaspora</taxon>
    </lineage>
</organism>
<dbReference type="OrthoDB" id="4035847at2759"/>
<evidence type="ECO:0000256" key="2">
    <source>
        <dbReference type="ARBA" id="ARBA00007617"/>
    </source>
</evidence>
<comment type="subcellular location">
    <subcellularLocation>
        <location evidence="1">Endosome</location>
    </subcellularLocation>
</comment>
<accession>A0A7H9HXB5</accession>
<feature type="coiled-coil region" evidence="7">
    <location>
        <begin position="114"/>
        <end position="141"/>
    </location>
</feature>
<feature type="domain" description="VPS37 C-terminal" evidence="8">
    <location>
        <begin position="90"/>
        <end position="174"/>
    </location>
</feature>
<evidence type="ECO:0000256" key="3">
    <source>
        <dbReference type="ARBA" id="ARBA00022448"/>
    </source>
</evidence>
<comment type="similarity">
    <text evidence="2">Belongs to the VPS37 family.</text>
</comment>
<keyword evidence="7" id="KW-0175">Coiled coil</keyword>
<protein>
    <recommendedName>
        <fullName evidence="8">VPS37 C-terminal domain-containing protein</fullName>
    </recommendedName>
</protein>
<dbReference type="Gene3D" id="1.10.287.660">
    <property type="entry name" value="Helix hairpin bin"/>
    <property type="match status" value="1"/>
</dbReference>
<dbReference type="Pfam" id="PF07200">
    <property type="entry name" value="Mod_r"/>
    <property type="match status" value="1"/>
</dbReference>
<evidence type="ECO:0000259" key="8">
    <source>
        <dbReference type="PROSITE" id="PS51314"/>
    </source>
</evidence>
<evidence type="ECO:0000256" key="6">
    <source>
        <dbReference type="PROSITE-ProRule" id="PRU00646"/>
    </source>
</evidence>
<sequence length="174" mass="20330">MMETGTGSSGDELPLPQNIHLLSSQEILDLATLHRSQLELYVAQFDRQDGTKSEVLGLKRQLEGLEAEFRALDDERSHLQGKLEENRILESQYVKLWQELHERIDQKYSEDLLKAKLEIQMKNLEDDSVEMEKQVASTDNLDSFLQKYIDIRTEYHIKRQQLGTWNSQGELKIR</sequence>
<dbReference type="InterPro" id="IPR009851">
    <property type="entry name" value="Mod_r"/>
</dbReference>
<feature type="coiled-coil region" evidence="7">
    <location>
        <begin position="48"/>
        <end position="82"/>
    </location>
</feature>